<feature type="binding site" evidence="2">
    <location>
        <position position="60"/>
    </location>
    <ligand>
        <name>Fe cation</name>
        <dbReference type="ChEBI" id="CHEBI:24875"/>
    </ligand>
</feature>
<comment type="caution">
    <text evidence="6">The sequence shown here is derived from an EMBL/GenBank/DDBJ whole genome shotgun (WGS) entry which is preliminary data.</text>
</comment>
<dbReference type="InterPro" id="IPR011051">
    <property type="entry name" value="RmlC_Cupin_sf"/>
</dbReference>
<gene>
    <name evidence="6" type="ORF">FHS57_002261</name>
</gene>
<dbReference type="EMBL" id="JACIBY010000004">
    <property type="protein sequence ID" value="MBB3838256.1"/>
    <property type="molecule type" value="Genomic_DNA"/>
</dbReference>
<reference evidence="6 7" key="1">
    <citation type="submission" date="2020-08" db="EMBL/GenBank/DDBJ databases">
        <title>Genomic Encyclopedia of Type Strains, Phase IV (KMG-IV): sequencing the most valuable type-strain genomes for metagenomic binning, comparative biology and taxonomic classification.</title>
        <authorList>
            <person name="Goeker M."/>
        </authorList>
    </citation>
    <scope>NUCLEOTIDE SEQUENCE [LARGE SCALE GENOMIC DNA]</scope>
    <source>
        <strain evidence="6 7">DSM 17976</strain>
    </source>
</reference>
<feature type="binding site" evidence="2">
    <location>
        <position position="95"/>
    </location>
    <ligand>
        <name>Fe cation</name>
        <dbReference type="ChEBI" id="CHEBI:24875"/>
    </ligand>
</feature>
<dbReference type="InterPro" id="IPR012093">
    <property type="entry name" value="Pirin"/>
</dbReference>
<dbReference type="Gene3D" id="2.60.120.10">
    <property type="entry name" value="Jelly Rolls"/>
    <property type="match status" value="2"/>
</dbReference>
<proteinExistence type="inferred from homology"/>
<keyword evidence="2" id="KW-0479">Metal-binding</keyword>
<dbReference type="RefSeq" id="WP_183973536.1">
    <property type="nucleotide sequence ID" value="NZ_JACIBY010000004.1"/>
</dbReference>
<feature type="domain" description="Pirin N-terminal" evidence="4">
    <location>
        <begin position="58"/>
        <end position="112"/>
    </location>
</feature>
<evidence type="ECO:0000259" key="4">
    <source>
        <dbReference type="Pfam" id="PF02678"/>
    </source>
</evidence>
<feature type="binding site" evidence="2">
    <location>
        <position position="97"/>
    </location>
    <ligand>
        <name>Fe cation</name>
        <dbReference type="ChEBI" id="CHEBI:24875"/>
    </ligand>
</feature>
<name>A0A7W5ZLX7_9BACT</name>
<evidence type="ECO:0000313" key="6">
    <source>
        <dbReference type="EMBL" id="MBB3838256.1"/>
    </source>
</evidence>
<evidence type="ECO:0000313" key="7">
    <source>
        <dbReference type="Proteomes" id="UP000541352"/>
    </source>
</evidence>
<dbReference type="SUPFAM" id="SSF51182">
    <property type="entry name" value="RmlC-like cupins"/>
    <property type="match status" value="1"/>
</dbReference>
<comment type="cofactor">
    <cofactor evidence="2">
        <name>Fe cation</name>
        <dbReference type="ChEBI" id="CHEBI:24875"/>
    </cofactor>
    <text evidence="2">Binds 1 Fe cation per subunit.</text>
</comment>
<dbReference type="GO" id="GO:0046872">
    <property type="term" value="F:metal ion binding"/>
    <property type="evidence" value="ECO:0007669"/>
    <property type="project" value="UniProtKB-KW"/>
</dbReference>
<feature type="domain" description="Pirin C-terminal" evidence="5">
    <location>
        <begin position="166"/>
        <end position="269"/>
    </location>
</feature>
<dbReference type="InterPro" id="IPR008778">
    <property type="entry name" value="Pirin_C_dom"/>
</dbReference>
<protein>
    <recommendedName>
        <fullName evidence="8">Pirin family protein</fullName>
    </recommendedName>
</protein>
<feature type="binding site" evidence="2">
    <location>
        <position position="62"/>
    </location>
    <ligand>
        <name>Fe cation</name>
        <dbReference type="ChEBI" id="CHEBI:24875"/>
    </ligand>
</feature>
<evidence type="ECO:0008006" key="8">
    <source>
        <dbReference type="Google" id="ProtNLM"/>
    </source>
</evidence>
<dbReference type="AlphaFoldDB" id="A0A7W5ZLX7"/>
<dbReference type="Pfam" id="PF05726">
    <property type="entry name" value="Pirin_C"/>
    <property type="match status" value="1"/>
</dbReference>
<dbReference type="Proteomes" id="UP000541352">
    <property type="component" value="Unassembled WGS sequence"/>
</dbReference>
<sequence length="275" mass="30635">MNQRTIKFAFTPKFHQGFLGKGHAAAALIDGQHFPQTDPFFLLMDDQLNLPGGPPVGGAHPHAGFETVTFVVDGNDKEWQKGSLELMTAGKGIVHTEEITAQTTLRILQLWLVLPPEKRWIEPSWQKLTLENVPTLQNEQGTIRVYSGSSHGLTSPLRNHTPFTLVDFQLNATSEVTQPIPAHYNGFVYVLEGSVTVGGRQLEKGQVGWLDSLNETESELHVQSTKQGARFVLYAGQPHQAPIVSHGPFIGDTQEDIVRLYREYRQGKMPHLNEI</sequence>
<dbReference type="Pfam" id="PF02678">
    <property type="entry name" value="Pirin"/>
    <property type="match status" value="1"/>
</dbReference>
<evidence type="ECO:0000259" key="5">
    <source>
        <dbReference type="Pfam" id="PF05726"/>
    </source>
</evidence>
<evidence type="ECO:0000256" key="2">
    <source>
        <dbReference type="PIRSR" id="PIRSR006232-1"/>
    </source>
</evidence>
<dbReference type="PANTHER" id="PTHR13903">
    <property type="entry name" value="PIRIN-RELATED"/>
    <property type="match status" value="1"/>
</dbReference>
<evidence type="ECO:0000256" key="3">
    <source>
        <dbReference type="RuleBase" id="RU003457"/>
    </source>
</evidence>
<dbReference type="PANTHER" id="PTHR13903:SF8">
    <property type="entry name" value="PIRIN"/>
    <property type="match status" value="1"/>
</dbReference>
<dbReference type="InterPro" id="IPR014710">
    <property type="entry name" value="RmlC-like_jellyroll"/>
</dbReference>
<dbReference type="InterPro" id="IPR003829">
    <property type="entry name" value="Pirin_N_dom"/>
</dbReference>
<dbReference type="CDD" id="cd02247">
    <property type="entry name" value="cupin_pirin_C"/>
    <property type="match status" value="1"/>
</dbReference>
<organism evidence="6 7">
    <name type="scientific">Runella defluvii</name>
    <dbReference type="NCBI Taxonomy" id="370973"/>
    <lineage>
        <taxon>Bacteria</taxon>
        <taxon>Pseudomonadati</taxon>
        <taxon>Bacteroidota</taxon>
        <taxon>Cytophagia</taxon>
        <taxon>Cytophagales</taxon>
        <taxon>Spirosomataceae</taxon>
        <taxon>Runella</taxon>
    </lineage>
</organism>
<dbReference type="PIRSF" id="PIRSF006232">
    <property type="entry name" value="Pirin"/>
    <property type="match status" value="1"/>
</dbReference>
<keyword evidence="2" id="KW-0408">Iron</keyword>
<keyword evidence="7" id="KW-1185">Reference proteome</keyword>
<accession>A0A7W5ZLX7</accession>
<evidence type="ECO:0000256" key="1">
    <source>
        <dbReference type="ARBA" id="ARBA00008416"/>
    </source>
</evidence>
<comment type="similarity">
    <text evidence="1 3">Belongs to the pirin family.</text>
</comment>